<dbReference type="PIRSF" id="PIRSF000398">
    <property type="entry name" value="M_m6A_EcoRV"/>
    <property type="match status" value="1"/>
</dbReference>
<dbReference type="GO" id="GO:0032259">
    <property type="term" value="P:methylation"/>
    <property type="evidence" value="ECO:0007669"/>
    <property type="project" value="UniProtKB-KW"/>
</dbReference>
<dbReference type="Gene3D" id="3.40.50.150">
    <property type="entry name" value="Vaccinia Virus protein VP39"/>
    <property type="match status" value="1"/>
</dbReference>
<keyword evidence="9" id="KW-1185">Reference proteome</keyword>
<dbReference type="SUPFAM" id="SSF53335">
    <property type="entry name" value="S-adenosyl-L-methionine-dependent methyltransferases"/>
    <property type="match status" value="1"/>
</dbReference>
<dbReference type="EC" id="2.1.1.72" evidence="2"/>
<feature type="binding site" evidence="7">
    <location>
        <position position="213"/>
    </location>
    <ligand>
        <name>S-adenosyl-L-methionine</name>
        <dbReference type="ChEBI" id="CHEBI:59789"/>
    </ligand>
</feature>
<dbReference type="GO" id="GO:0009307">
    <property type="term" value="P:DNA restriction-modification system"/>
    <property type="evidence" value="ECO:0007669"/>
    <property type="project" value="InterPro"/>
</dbReference>
<evidence type="ECO:0000256" key="2">
    <source>
        <dbReference type="ARBA" id="ARBA00011900"/>
    </source>
</evidence>
<name>A0A3T0N1K9_9RHOB</name>
<accession>A0A3T0N1K9</accession>
<dbReference type="InterPro" id="IPR012327">
    <property type="entry name" value="MeTrfase_D12"/>
</dbReference>
<sequence length="296" mass="34007">MQGTQSLEATTEPFIQAARPRWKRLFKVRLTPVQNTSPVAPWMGGKRNLAKRITAILDATPHGLYAEPFVGMGGIFLRRQMRPRAEVINDLGRDIANLFRILQRHYPQFIDCMRFQLTTRVEFERLVATRPDTLTDLERAARFLYLQRNAFGGKISGRSFGVSPDRPARFNLSTLEPMLEDVHARLSGVVIECLPYSEFITRYDRPTALFYLDPPYWGCEDDYGKAMFAPDDFEALAQWMKVAKGKALMSINDTPEIREIFSGFEMEEVEVSYTLARKETARGKRGELLIRNFDIP</sequence>
<dbReference type="EMBL" id="CP033219">
    <property type="protein sequence ID" value="AZV77872.1"/>
    <property type="molecule type" value="Genomic_DNA"/>
</dbReference>
<dbReference type="InterPro" id="IPR023095">
    <property type="entry name" value="Ade_MeTrfase_dom_2"/>
</dbReference>
<keyword evidence="4" id="KW-0808">Transferase</keyword>
<protein>
    <recommendedName>
        <fullName evidence="2">site-specific DNA-methyltransferase (adenine-specific)</fullName>
        <ecNumber evidence="2">2.1.1.72</ecNumber>
    </recommendedName>
</protein>
<evidence type="ECO:0000256" key="6">
    <source>
        <dbReference type="ARBA" id="ARBA00047942"/>
    </source>
</evidence>
<dbReference type="GO" id="GO:0006298">
    <property type="term" value="P:mismatch repair"/>
    <property type="evidence" value="ECO:0007669"/>
    <property type="project" value="TreeGrafter"/>
</dbReference>
<comment type="catalytic activity">
    <reaction evidence="6">
        <text>a 2'-deoxyadenosine in DNA + S-adenosyl-L-methionine = an N(6)-methyl-2'-deoxyadenosine in DNA + S-adenosyl-L-homocysteine + H(+)</text>
        <dbReference type="Rhea" id="RHEA:15197"/>
        <dbReference type="Rhea" id="RHEA-COMP:12418"/>
        <dbReference type="Rhea" id="RHEA-COMP:12419"/>
        <dbReference type="ChEBI" id="CHEBI:15378"/>
        <dbReference type="ChEBI" id="CHEBI:57856"/>
        <dbReference type="ChEBI" id="CHEBI:59789"/>
        <dbReference type="ChEBI" id="CHEBI:90615"/>
        <dbReference type="ChEBI" id="CHEBI:90616"/>
        <dbReference type="EC" id="2.1.1.72"/>
    </reaction>
</comment>
<keyword evidence="5" id="KW-0949">S-adenosyl-L-methionine</keyword>
<organism evidence="8 9">
    <name type="scientific">Parasedimentitalea marina</name>
    <dbReference type="NCBI Taxonomy" id="2483033"/>
    <lineage>
        <taxon>Bacteria</taxon>
        <taxon>Pseudomonadati</taxon>
        <taxon>Pseudomonadota</taxon>
        <taxon>Alphaproteobacteria</taxon>
        <taxon>Rhodobacterales</taxon>
        <taxon>Paracoccaceae</taxon>
        <taxon>Parasedimentitalea</taxon>
    </lineage>
</organism>
<feature type="binding site" evidence="7">
    <location>
        <position position="42"/>
    </location>
    <ligand>
        <name>S-adenosyl-L-methionine</name>
        <dbReference type="ChEBI" id="CHEBI:59789"/>
    </ligand>
</feature>
<dbReference type="KEGG" id="sedi:EBB79_08170"/>
<dbReference type="Pfam" id="PF02086">
    <property type="entry name" value="MethyltransfD12"/>
    <property type="match status" value="1"/>
</dbReference>
<evidence type="ECO:0000256" key="7">
    <source>
        <dbReference type="PIRSR" id="PIRSR000398-1"/>
    </source>
</evidence>
<dbReference type="PRINTS" id="PR00505">
    <property type="entry name" value="D12N6MTFRASE"/>
</dbReference>
<evidence type="ECO:0000313" key="9">
    <source>
        <dbReference type="Proteomes" id="UP000283063"/>
    </source>
</evidence>
<evidence type="ECO:0000256" key="3">
    <source>
        <dbReference type="ARBA" id="ARBA00022603"/>
    </source>
</evidence>
<dbReference type="OrthoDB" id="9805629at2"/>
<evidence type="ECO:0000256" key="5">
    <source>
        <dbReference type="ARBA" id="ARBA00022691"/>
    </source>
</evidence>
<keyword evidence="3 8" id="KW-0489">Methyltransferase</keyword>
<evidence type="ECO:0000256" key="4">
    <source>
        <dbReference type="ARBA" id="ARBA00022679"/>
    </source>
</evidence>
<dbReference type="InterPro" id="IPR012263">
    <property type="entry name" value="M_m6A_EcoRV"/>
</dbReference>
<dbReference type="REBASE" id="295456">
    <property type="entry name" value="M.SspW43ORF8170P"/>
</dbReference>
<dbReference type="InterPro" id="IPR029063">
    <property type="entry name" value="SAM-dependent_MTases_sf"/>
</dbReference>
<comment type="similarity">
    <text evidence="1">Belongs to the N(4)/N(6)-methyltransferase family.</text>
</comment>
<dbReference type="GO" id="GO:0043565">
    <property type="term" value="F:sequence-specific DNA binding"/>
    <property type="evidence" value="ECO:0007669"/>
    <property type="project" value="TreeGrafter"/>
</dbReference>
<reference evidence="8 9" key="1">
    <citation type="submission" date="2018-10" db="EMBL/GenBank/DDBJ databases">
        <title>Parasedimentitalea marina sp. nov., a psychrophilic bacterium isolated from deep seawater of the New Britain Trench.</title>
        <authorList>
            <person name="Cao J."/>
        </authorList>
    </citation>
    <scope>NUCLEOTIDE SEQUENCE [LARGE SCALE GENOMIC DNA]</scope>
    <source>
        <strain evidence="8 9">W43</strain>
    </source>
</reference>
<gene>
    <name evidence="8" type="ORF">EBB79_08170</name>
</gene>
<dbReference type="AlphaFoldDB" id="A0A3T0N1K9"/>
<proteinExistence type="inferred from homology"/>
<feature type="binding site" evidence="7">
    <location>
        <position position="46"/>
    </location>
    <ligand>
        <name>S-adenosyl-L-methionine</name>
        <dbReference type="ChEBI" id="CHEBI:59789"/>
    </ligand>
</feature>
<evidence type="ECO:0000313" key="8">
    <source>
        <dbReference type="EMBL" id="AZV77872.1"/>
    </source>
</evidence>
<dbReference type="Proteomes" id="UP000283063">
    <property type="component" value="Chromosome"/>
</dbReference>
<feature type="binding site" evidence="7">
    <location>
        <position position="90"/>
    </location>
    <ligand>
        <name>S-adenosyl-L-methionine</name>
        <dbReference type="ChEBI" id="CHEBI:59789"/>
    </ligand>
</feature>
<dbReference type="PANTHER" id="PTHR30481">
    <property type="entry name" value="DNA ADENINE METHYLASE"/>
    <property type="match status" value="1"/>
</dbReference>
<dbReference type="Gene3D" id="1.10.1020.10">
    <property type="entry name" value="Adenine-specific Methyltransferase, Domain 2"/>
    <property type="match status" value="1"/>
</dbReference>
<dbReference type="PANTHER" id="PTHR30481:SF4">
    <property type="entry name" value="SITE-SPECIFIC DNA-METHYLTRANSFERASE (ADENINE-SPECIFIC)"/>
    <property type="match status" value="1"/>
</dbReference>
<evidence type="ECO:0000256" key="1">
    <source>
        <dbReference type="ARBA" id="ARBA00006594"/>
    </source>
</evidence>
<dbReference type="GO" id="GO:1904047">
    <property type="term" value="F:S-adenosyl-L-methionine binding"/>
    <property type="evidence" value="ECO:0007669"/>
    <property type="project" value="TreeGrafter"/>
</dbReference>
<dbReference type="GO" id="GO:0009007">
    <property type="term" value="F:site-specific DNA-methyltransferase (adenine-specific) activity"/>
    <property type="evidence" value="ECO:0007669"/>
    <property type="project" value="UniProtKB-EC"/>
</dbReference>